<dbReference type="Gene3D" id="3.30.70.100">
    <property type="match status" value="1"/>
</dbReference>
<dbReference type="PROSITE" id="PS51502">
    <property type="entry name" value="S_R_A_B_BARREL"/>
    <property type="match status" value="1"/>
</dbReference>
<dbReference type="AlphaFoldDB" id="A0AAU7LXN0"/>
<proteinExistence type="predicted"/>
<evidence type="ECO:0000259" key="1">
    <source>
        <dbReference type="PROSITE" id="PS51502"/>
    </source>
</evidence>
<dbReference type="PANTHER" id="PTHR37832:SF1">
    <property type="entry name" value="STRESS-RESPONSE A_B BARREL DOMAIN-CONTAINING PROTEIN"/>
    <property type="match status" value="1"/>
</dbReference>
<sequence>MSNTQTTIAHIVTWRLNGETPVLRAAQAQEVVHAFEAARHEVPGLLRMEVGANFIEAPDAWDVALYMVFASRADLDAYQAHPAHLKIKSLVGPMRAARGQADFSIAA</sequence>
<dbReference type="SMART" id="SM00886">
    <property type="entry name" value="Dabb"/>
    <property type="match status" value="1"/>
</dbReference>
<organism evidence="2">
    <name type="scientific">Polaromonas hydrogenivorans</name>
    <dbReference type="NCBI Taxonomy" id="335476"/>
    <lineage>
        <taxon>Bacteria</taxon>
        <taxon>Pseudomonadati</taxon>
        <taxon>Pseudomonadota</taxon>
        <taxon>Betaproteobacteria</taxon>
        <taxon>Burkholderiales</taxon>
        <taxon>Comamonadaceae</taxon>
        <taxon>Polaromonas</taxon>
    </lineage>
</organism>
<feature type="domain" description="Stress-response A/B barrel" evidence="1">
    <location>
        <begin position="8"/>
        <end position="103"/>
    </location>
</feature>
<evidence type="ECO:0000313" key="2">
    <source>
        <dbReference type="EMBL" id="XBP72434.1"/>
    </source>
</evidence>
<dbReference type="Pfam" id="PF07876">
    <property type="entry name" value="Dabb"/>
    <property type="match status" value="1"/>
</dbReference>
<reference evidence="2" key="1">
    <citation type="submission" date="2024-05" db="EMBL/GenBank/DDBJ databases">
        <authorList>
            <person name="Bunk B."/>
            <person name="Swiderski J."/>
            <person name="Sproer C."/>
            <person name="Thiel V."/>
        </authorList>
    </citation>
    <scope>NUCLEOTIDE SEQUENCE</scope>
    <source>
        <strain evidence="2">DSM 17735</strain>
        <plasmid evidence="2">p1</plasmid>
    </source>
</reference>
<accession>A0AAU7LXN0</accession>
<dbReference type="InterPro" id="IPR011008">
    <property type="entry name" value="Dimeric_a/b-barrel"/>
</dbReference>
<dbReference type="RefSeq" id="WP_349282003.1">
    <property type="nucleotide sequence ID" value="NZ_CBCSCU010000034.1"/>
</dbReference>
<geneLocation type="plasmid" evidence="2">
    <name>p1</name>
</geneLocation>
<protein>
    <submittedName>
        <fullName evidence="2">Dabb family protein</fullName>
    </submittedName>
</protein>
<name>A0AAU7LXN0_9BURK</name>
<gene>
    <name evidence="2" type="ORF">ABLV49_22185</name>
</gene>
<keyword evidence="2" id="KW-0614">Plasmid</keyword>
<dbReference type="SUPFAM" id="SSF54909">
    <property type="entry name" value="Dimeric alpha+beta barrel"/>
    <property type="match status" value="1"/>
</dbReference>
<dbReference type="PANTHER" id="PTHR37832">
    <property type="entry name" value="BLL2683 PROTEIN"/>
    <property type="match status" value="1"/>
</dbReference>
<dbReference type="InterPro" id="IPR013097">
    <property type="entry name" value="Dabb"/>
</dbReference>
<dbReference type="EMBL" id="CP157676">
    <property type="protein sequence ID" value="XBP72434.1"/>
    <property type="molecule type" value="Genomic_DNA"/>
</dbReference>